<evidence type="ECO:0000256" key="3">
    <source>
        <dbReference type="PROSITE-ProRule" id="PRU00023"/>
    </source>
</evidence>
<evidence type="ECO:0000256" key="2">
    <source>
        <dbReference type="ARBA" id="ARBA00023043"/>
    </source>
</evidence>
<dbReference type="SUPFAM" id="SSF48403">
    <property type="entry name" value="Ankyrin repeat"/>
    <property type="match status" value="1"/>
</dbReference>
<accession>A0A915A7T3</accession>
<dbReference type="PANTHER" id="PTHR24198">
    <property type="entry name" value="ANKYRIN REPEAT AND PROTEIN KINASE DOMAIN-CONTAINING PROTEIN"/>
    <property type="match status" value="1"/>
</dbReference>
<proteinExistence type="predicted"/>
<feature type="region of interest" description="Disordered" evidence="4">
    <location>
        <begin position="40"/>
        <end position="71"/>
    </location>
</feature>
<feature type="repeat" description="ANK" evidence="3">
    <location>
        <begin position="145"/>
        <end position="177"/>
    </location>
</feature>
<feature type="repeat" description="ANK" evidence="3">
    <location>
        <begin position="178"/>
        <end position="210"/>
    </location>
</feature>
<dbReference type="InterPro" id="IPR036770">
    <property type="entry name" value="Ankyrin_rpt-contain_sf"/>
</dbReference>
<organism evidence="5 6">
    <name type="scientific">Parascaris univalens</name>
    <name type="common">Nematode worm</name>
    <dbReference type="NCBI Taxonomy" id="6257"/>
    <lineage>
        <taxon>Eukaryota</taxon>
        <taxon>Metazoa</taxon>
        <taxon>Ecdysozoa</taxon>
        <taxon>Nematoda</taxon>
        <taxon>Chromadorea</taxon>
        <taxon>Rhabditida</taxon>
        <taxon>Spirurina</taxon>
        <taxon>Ascaridomorpha</taxon>
        <taxon>Ascaridoidea</taxon>
        <taxon>Ascarididae</taxon>
        <taxon>Parascaris</taxon>
    </lineage>
</organism>
<dbReference type="InterPro" id="IPR002110">
    <property type="entry name" value="Ankyrin_rpt"/>
</dbReference>
<evidence type="ECO:0000256" key="1">
    <source>
        <dbReference type="ARBA" id="ARBA00022737"/>
    </source>
</evidence>
<dbReference type="Proteomes" id="UP000887569">
    <property type="component" value="Unplaced"/>
</dbReference>
<dbReference type="Pfam" id="PF12796">
    <property type="entry name" value="Ank_2"/>
    <property type="match status" value="1"/>
</dbReference>
<keyword evidence="2 3" id="KW-0040">ANK repeat</keyword>
<name>A0A915A7T3_PARUN</name>
<dbReference type="PROSITE" id="PS50297">
    <property type="entry name" value="ANK_REP_REGION"/>
    <property type="match status" value="2"/>
</dbReference>
<dbReference type="SMART" id="SM00248">
    <property type="entry name" value="ANK"/>
    <property type="match status" value="3"/>
</dbReference>
<sequence>YHLVDPEISAQDLFRDHGNARRRIFSPLMFLCEDTLKTMEESDDEPMEGDHEVGPIRYEQNTDGSDESIDSLSALPDTEALERIRDEKKRGMFVSGWEEDDEGIAEKNPEDPAEQMLTAAETGDIALLEKLYQRDPSLLQARDCDNYTPLHRAAYSGHADAVRYLLSIGGDPELRTENGWTVIHCAAFWACYDIVAMLLSHGVDVNSKTNGNLTPLHLAINSTEDSEKVFHTVRYLLEAPGIDASAVSNAGDTPIMLARRTSPRVYEIIERYLHRR</sequence>
<dbReference type="PANTHER" id="PTHR24198:SF165">
    <property type="entry name" value="ANKYRIN REPEAT-CONTAINING PROTEIN-RELATED"/>
    <property type="match status" value="1"/>
</dbReference>
<dbReference type="WBParaSite" id="PgR002_g241_t02">
    <property type="protein sequence ID" value="PgR002_g241_t02"/>
    <property type="gene ID" value="PgR002_g241"/>
</dbReference>
<evidence type="ECO:0000313" key="6">
    <source>
        <dbReference type="WBParaSite" id="PgR002_g241_t02"/>
    </source>
</evidence>
<dbReference type="AlphaFoldDB" id="A0A915A7T3"/>
<keyword evidence="1" id="KW-0677">Repeat</keyword>
<protein>
    <submittedName>
        <fullName evidence="6">Ankyrin repeat domain-containing protein 49</fullName>
    </submittedName>
</protein>
<dbReference type="PRINTS" id="PR01415">
    <property type="entry name" value="ANKYRIN"/>
</dbReference>
<dbReference type="Gene3D" id="1.25.40.20">
    <property type="entry name" value="Ankyrin repeat-containing domain"/>
    <property type="match status" value="1"/>
</dbReference>
<reference evidence="6" key="1">
    <citation type="submission" date="2022-11" db="UniProtKB">
        <authorList>
            <consortium name="WormBaseParasite"/>
        </authorList>
    </citation>
    <scope>IDENTIFICATION</scope>
</reference>
<keyword evidence="5" id="KW-1185">Reference proteome</keyword>
<dbReference type="PROSITE" id="PS50088">
    <property type="entry name" value="ANK_REPEAT"/>
    <property type="match status" value="2"/>
</dbReference>
<evidence type="ECO:0000313" key="5">
    <source>
        <dbReference type="Proteomes" id="UP000887569"/>
    </source>
</evidence>
<evidence type="ECO:0000256" key="4">
    <source>
        <dbReference type="SAM" id="MobiDB-lite"/>
    </source>
</evidence>